<evidence type="ECO:0000256" key="1">
    <source>
        <dbReference type="SAM" id="SignalP"/>
    </source>
</evidence>
<gene>
    <name evidence="3" type="ORF">B9Z44_00675</name>
</gene>
<proteinExistence type="predicted"/>
<dbReference type="InterPro" id="IPR031939">
    <property type="entry name" value="Adhesin_E-like"/>
</dbReference>
<accession>A0A315END3</accession>
<dbReference type="Pfam" id="PF16747">
    <property type="entry name" value="Adhesin_E"/>
    <property type="match status" value="1"/>
</dbReference>
<organism evidence="3 4">
    <name type="scientific">Limnohabitans curvus</name>
    <dbReference type="NCBI Taxonomy" id="323423"/>
    <lineage>
        <taxon>Bacteria</taxon>
        <taxon>Pseudomonadati</taxon>
        <taxon>Pseudomonadota</taxon>
        <taxon>Betaproteobacteria</taxon>
        <taxon>Burkholderiales</taxon>
        <taxon>Comamonadaceae</taxon>
        <taxon>Limnohabitans</taxon>
    </lineage>
</organism>
<evidence type="ECO:0000313" key="4">
    <source>
        <dbReference type="Proteomes" id="UP000251341"/>
    </source>
</evidence>
<reference evidence="3 4" key="1">
    <citation type="submission" date="2017-04" db="EMBL/GenBank/DDBJ databases">
        <title>Unexpected and diverse lifestyles within the genus Limnohabitans.</title>
        <authorList>
            <person name="Kasalicky V."/>
            <person name="Mehrshad M."/>
            <person name="Andrei S.-A."/>
            <person name="Salcher M."/>
            <person name="Kratochvilova H."/>
            <person name="Simek K."/>
            <person name="Ghai R."/>
        </authorList>
    </citation>
    <scope>NUCLEOTIDE SEQUENCE [LARGE SCALE GENOMIC DNA]</scope>
    <source>
        <strain evidence="3 4">MWH-C5</strain>
    </source>
</reference>
<dbReference type="Proteomes" id="UP000251341">
    <property type="component" value="Unassembled WGS sequence"/>
</dbReference>
<dbReference type="RefSeq" id="WP_108358773.1">
    <property type="nucleotide sequence ID" value="NZ_NESP01000001.1"/>
</dbReference>
<dbReference type="AlphaFoldDB" id="A0A315END3"/>
<evidence type="ECO:0000313" key="3">
    <source>
        <dbReference type="EMBL" id="PUE58245.1"/>
    </source>
</evidence>
<sequence>MRSRHFSVVAFVLTSLLAWAAPASAEWSELVKEDEATYYFDKEAVMPVHVSRYAWVLTDLPKGEKTPTGENYKSMMLRVRMYCKNDTVVRLSVSYFDKQMGKGKEVASDDVHEWRPRESAIRPNTYLAALKKEVCGSKAAAG</sequence>
<comment type="caution">
    <text evidence="3">The sequence shown here is derived from an EMBL/GenBank/DDBJ whole genome shotgun (WGS) entry which is preliminary data.</text>
</comment>
<name>A0A315END3_9BURK</name>
<protein>
    <recommendedName>
        <fullName evidence="2">Surface-adhesin protein E-like domain-containing protein</fullName>
    </recommendedName>
</protein>
<feature type="signal peptide" evidence="1">
    <location>
        <begin position="1"/>
        <end position="20"/>
    </location>
</feature>
<keyword evidence="4" id="KW-1185">Reference proteome</keyword>
<evidence type="ECO:0000259" key="2">
    <source>
        <dbReference type="Pfam" id="PF16747"/>
    </source>
</evidence>
<feature type="chain" id="PRO_5016367238" description="Surface-adhesin protein E-like domain-containing protein" evidence="1">
    <location>
        <begin position="21"/>
        <end position="142"/>
    </location>
</feature>
<dbReference type="EMBL" id="NESP01000001">
    <property type="protein sequence ID" value="PUE58245.1"/>
    <property type="molecule type" value="Genomic_DNA"/>
</dbReference>
<feature type="domain" description="Surface-adhesin protein E-like" evidence="2">
    <location>
        <begin position="27"/>
        <end position="136"/>
    </location>
</feature>
<keyword evidence="1" id="KW-0732">Signal</keyword>